<gene>
    <name evidence="2" type="ORF">PACLA_8A031093</name>
</gene>
<proteinExistence type="predicted"/>
<dbReference type="EMBL" id="CACRXK020019371">
    <property type="protein sequence ID" value="CAB4033575.1"/>
    <property type="molecule type" value="Genomic_DNA"/>
</dbReference>
<protein>
    <submittedName>
        <fullName evidence="2">Uncharacterized protein</fullName>
    </submittedName>
</protein>
<reference evidence="2" key="1">
    <citation type="submission" date="2020-04" db="EMBL/GenBank/DDBJ databases">
        <authorList>
            <person name="Alioto T."/>
            <person name="Alioto T."/>
            <person name="Gomez Garrido J."/>
        </authorList>
    </citation>
    <scope>NUCLEOTIDE SEQUENCE</scope>
    <source>
        <strain evidence="2">A484AB</strain>
    </source>
</reference>
<comment type="caution">
    <text evidence="2">The sequence shown here is derived from an EMBL/GenBank/DDBJ whole genome shotgun (WGS) entry which is preliminary data.</text>
</comment>
<evidence type="ECO:0000313" key="3">
    <source>
        <dbReference type="Proteomes" id="UP001152795"/>
    </source>
</evidence>
<dbReference type="OrthoDB" id="6283219at2759"/>
<evidence type="ECO:0000313" key="2">
    <source>
        <dbReference type="EMBL" id="CAB4033575.1"/>
    </source>
</evidence>
<accession>A0A6S7JM48</accession>
<feature type="compositionally biased region" description="Basic and acidic residues" evidence="1">
    <location>
        <begin position="74"/>
        <end position="103"/>
    </location>
</feature>
<sequence length="103" mass="12188">MHQVKYFANVNASDNLRKIVMRLPDYLIQKWKSIVINIRERRRSPTIEDFSTFLRKQVKAEYDPDFGDMSLKPPKYDPRKGEARERHGINAAQRNDHSKALKC</sequence>
<dbReference type="Proteomes" id="UP001152795">
    <property type="component" value="Unassembled WGS sequence"/>
</dbReference>
<feature type="region of interest" description="Disordered" evidence="1">
    <location>
        <begin position="65"/>
        <end position="103"/>
    </location>
</feature>
<evidence type="ECO:0000256" key="1">
    <source>
        <dbReference type="SAM" id="MobiDB-lite"/>
    </source>
</evidence>
<name>A0A6S7JM48_PARCT</name>
<organism evidence="2 3">
    <name type="scientific">Paramuricea clavata</name>
    <name type="common">Red gorgonian</name>
    <name type="synonym">Violescent sea-whip</name>
    <dbReference type="NCBI Taxonomy" id="317549"/>
    <lineage>
        <taxon>Eukaryota</taxon>
        <taxon>Metazoa</taxon>
        <taxon>Cnidaria</taxon>
        <taxon>Anthozoa</taxon>
        <taxon>Octocorallia</taxon>
        <taxon>Malacalcyonacea</taxon>
        <taxon>Plexauridae</taxon>
        <taxon>Paramuricea</taxon>
    </lineage>
</organism>
<dbReference type="AlphaFoldDB" id="A0A6S7JM48"/>
<keyword evidence="3" id="KW-1185">Reference proteome</keyword>